<dbReference type="Proteomes" id="UP001202134">
    <property type="component" value="Unassembled WGS sequence"/>
</dbReference>
<dbReference type="EMBL" id="JAKIKU010000002">
    <property type="protein sequence ID" value="MCL1044665.1"/>
    <property type="molecule type" value="Genomic_DNA"/>
</dbReference>
<keyword evidence="1" id="KW-0560">Oxidoreductase</keyword>
<dbReference type="Gene3D" id="3.90.1580.10">
    <property type="entry name" value="paralog of FGE (formylglycine-generating enzyme)"/>
    <property type="match status" value="2"/>
</dbReference>
<keyword evidence="2" id="KW-0408">Iron</keyword>
<dbReference type="InterPro" id="IPR017806">
    <property type="entry name" value="EgtB"/>
</dbReference>
<evidence type="ECO:0000313" key="7">
    <source>
        <dbReference type="Proteomes" id="UP001202134"/>
    </source>
</evidence>
<comment type="caution">
    <text evidence="6">The sequence shown here is derived from an EMBL/GenBank/DDBJ whole genome shotgun (WGS) entry which is preliminary data.</text>
</comment>
<evidence type="ECO:0000259" key="4">
    <source>
        <dbReference type="Pfam" id="PF03781"/>
    </source>
</evidence>
<organism evidence="6 7">
    <name type="scientific">Shewanella electrodiphila</name>
    <dbReference type="NCBI Taxonomy" id="934143"/>
    <lineage>
        <taxon>Bacteria</taxon>
        <taxon>Pseudomonadati</taxon>
        <taxon>Pseudomonadota</taxon>
        <taxon>Gammaproteobacteria</taxon>
        <taxon>Alteromonadales</taxon>
        <taxon>Shewanellaceae</taxon>
        <taxon>Shewanella</taxon>
    </lineage>
</organism>
<dbReference type="Pfam" id="PF03781">
    <property type="entry name" value="FGE-sulfatase"/>
    <property type="match status" value="2"/>
</dbReference>
<accession>A0ABT0KLF6</accession>
<dbReference type="InterPro" id="IPR051043">
    <property type="entry name" value="Sulfatase_Mod_Factor_Kinase"/>
</dbReference>
<reference evidence="6 7" key="1">
    <citation type="submission" date="2022-01" db="EMBL/GenBank/DDBJ databases">
        <title>Whole genome-based taxonomy of the Shewanellaceae.</title>
        <authorList>
            <person name="Martin-Rodriguez A.J."/>
        </authorList>
    </citation>
    <scope>NUCLEOTIDE SEQUENCE [LARGE SCALE GENOMIC DNA]</scope>
    <source>
        <strain evidence="6 7">DSM 24955</strain>
    </source>
</reference>
<evidence type="ECO:0000313" key="6">
    <source>
        <dbReference type="EMBL" id="MCL1044665.1"/>
    </source>
</evidence>
<feature type="domain" description="Sulfatase-modifying factor enzyme-like" evidence="4">
    <location>
        <begin position="215"/>
        <end position="328"/>
    </location>
</feature>
<dbReference type="InterPro" id="IPR042095">
    <property type="entry name" value="SUMF_sf"/>
</dbReference>
<dbReference type="Pfam" id="PF12867">
    <property type="entry name" value="DinB_2"/>
    <property type="match status" value="1"/>
</dbReference>
<feature type="domain" description="DinB-like" evidence="5">
    <location>
        <begin position="19"/>
        <end position="166"/>
    </location>
</feature>
<dbReference type="NCBIfam" id="TIGR03440">
    <property type="entry name" value="egtB_TIGR03440"/>
    <property type="match status" value="1"/>
</dbReference>
<feature type="domain" description="Sulfatase-modifying factor enzyme-like" evidence="4">
    <location>
        <begin position="363"/>
        <end position="433"/>
    </location>
</feature>
<comment type="pathway">
    <text evidence="3">Amino-acid biosynthesis; ergothioneine biosynthesis.</text>
</comment>
<dbReference type="PANTHER" id="PTHR23150">
    <property type="entry name" value="SULFATASE MODIFYING FACTOR 1, 2"/>
    <property type="match status" value="1"/>
</dbReference>
<evidence type="ECO:0000256" key="2">
    <source>
        <dbReference type="ARBA" id="ARBA00023004"/>
    </source>
</evidence>
<evidence type="ECO:0000259" key="5">
    <source>
        <dbReference type="Pfam" id="PF12867"/>
    </source>
</evidence>
<dbReference type="PANTHER" id="PTHR23150:SF36">
    <property type="entry name" value="HERCYNINE OXYGENASE"/>
    <property type="match status" value="1"/>
</dbReference>
<evidence type="ECO:0000256" key="1">
    <source>
        <dbReference type="ARBA" id="ARBA00023002"/>
    </source>
</evidence>
<dbReference type="InterPro" id="IPR016187">
    <property type="entry name" value="CTDL_fold"/>
</dbReference>
<keyword evidence="7" id="KW-1185">Reference proteome</keyword>
<sequence length="434" mass="50949">MEISSSPKMSKFLLLLERYKATRAETSQICSCLEIEDLCIQPCAEVSPPKWHLGHTTWFFEELILVPFLTGYKRFGEQFSLIFNSYYKAAGLHWTQQNRGHLSRPTVAEIYQYREQTDQLIAKLFIDLDLLERGLLNSDLLASQQSIEVAKLIEIGIHHEQQHQELLYMDIKYILHCNPSTPAYFQQQLPASKEVKPSWQRFDSQLTEIGHQGDGYAFDNECPQHKSYLTGFSISETLVTNGEYLQFIEGKGYQQTKYWLSMGWDWVCENNLISPLYWRQVNGQWLEYTLHGLAPIDLNAPVVHVSYFEATAYAQWRQCRLPTEQEYEHFLFHREFAHKELTSTDLQANVFHPNNADAQTHQVWCWTQSHYSAYPGYKPFEGKLEEYNGKFMCNQFVLRGGCIATPSNHYRHTYRNFYQPHQRWMFSGIRLAKD</sequence>
<dbReference type="RefSeq" id="WP_248954959.1">
    <property type="nucleotide sequence ID" value="NZ_JAKIKU010000002.1"/>
</dbReference>
<dbReference type="InterPro" id="IPR024775">
    <property type="entry name" value="DinB-like"/>
</dbReference>
<protein>
    <submittedName>
        <fullName evidence="6">Ergothioneine biosynthesis protein EgtB</fullName>
    </submittedName>
</protein>
<dbReference type="SUPFAM" id="SSF56436">
    <property type="entry name" value="C-type lectin-like"/>
    <property type="match status" value="1"/>
</dbReference>
<proteinExistence type="predicted"/>
<gene>
    <name evidence="6" type="primary">egtB</name>
    <name evidence="6" type="ORF">L2737_04865</name>
</gene>
<name>A0ABT0KLF6_9GAMM</name>
<dbReference type="InterPro" id="IPR005532">
    <property type="entry name" value="SUMF_dom"/>
</dbReference>
<evidence type="ECO:0000256" key="3">
    <source>
        <dbReference type="ARBA" id="ARBA00037882"/>
    </source>
</evidence>